<gene>
    <name evidence="2" type="ORF">B841_02775</name>
</gene>
<organism evidence="2 3">
    <name type="scientific">Corynebacterium maris DSM 45190</name>
    <dbReference type="NCBI Taxonomy" id="1224163"/>
    <lineage>
        <taxon>Bacteria</taxon>
        <taxon>Bacillati</taxon>
        <taxon>Actinomycetota</taxon>
        <taxon>Actinomycetes</taxon>
        <taxon>Mycobacteriales</taxon>
        <taxon>Corynebacteriaceae</taxon>
        <taxon>Corynebacterium</taxon>
    </lineage>
</organism>
<dbReference type="EMBL" id="CP003924">
    <property type="protein sequence ID" value="AGS34038.1"/>
    <property type="molecule type" value="Genomic_DNA"/>
</dbReference>
<evidence type="ECO:0000313" key="2">
    <source>
        <dbReference type="EMBL" id="AGS34038.1"/>
    </source>
</evidence>
<protein>
    <submittedName>
        <fullName evidence="2">Uncharacterized protein</fullName>
    </submittedName>
</protein>
<evidence type="ECO:0000313" key="3">
    <source>
        <dbReference type="Proteomes" id="UP000015388"/>
    </source>
</evidence>
<dbReference type="KEGG" id="cmd:B841_02775"/>
<reference evidence="2 3" key="1">
    <citation type="submission" date="2012-11" db="EMBL/GenBank/DDBJ databases">
        <title>The complete genome sequence of Corynebacterium maris Coryn-1 (=DSM 45190).</title>
        <authorList>
            <person name="Schaffert L."/>
            <person name="Albersmeier A."/>
            <person name="Kalinowski J."/>
            <person name="Ruckert C."/>
        </authorList>
    </citation>
    <scope>NUCLEOTIDE SEQUENCE [LARGE SCALE GENOMIC DNA]</scope>
    <source>
        <strain evidence="3">Coryn-1</strain>
    </source>
</reference>
<keyword evidence="3" id="KW-1185">Reference proteome</keyword>
<dbReference type="RefSeq" id="WP_020933971.1">
    <property type="nucleotide sequence ID" value="NC_021915.1"/>
</dbReference>
<sequence>MDANTLITAIAGLVGVLIGGGITMGATRWSAKVQREHHNRVVQHEKVIALWDYIQGDTWREHGQNYRTAMDLRPETRKVGTYPTLGDHGQRLAGSALLHAMDQEVEDRLGFIEGQFHELTRAGLEAWSHAKAHAHDQTYTGDSRAIMKLEDRVTALNQAVTTLAISTKKRATGQE</sequence>
<accession>S5TH82</accession>
<name>S5TH82_9CORY</name>
<dbReference type="STRING" id="1224163.B841_02775"/>
<keyword evidence="1" id="KW-0472">Membrane</keyword>
<keyword evidence="1" id="KW-1133">Transmembrane helix</keyword>
<dbReference type="HOGENOM" id="CLU_1530090_0_0_11"/>
<evidence type="ECO:0000256" key="1">
    <source>
        <dbReference type="SAM" id="Phobius"/>
    </source>
</evidence>
<dbReference type="Proteomes" id="UP000015388">
    <property type="component" value="Chromosome"/>
</dbReference>
<dbReference type="AlphaFoldDB" id="S5TH82"/>
<keyword evidence="1" id="KW-0812">Transmembrane</keyword>
<proteinExistence type="predicted"/>
<feature type="transmembrane region" description="Helical" evidence="1">
    <location>
        <begin position="6"/>
        <end position="26"/>
    </location>
</feature>